<dbReference type="EMBL" id="CABIKM010000024">
    <property type="protein sequence ID" value="VUZ85214.1"/>
    <property type="molecule type" value="Genomic_DNA"/>
</dbReference>
<name>A0A564ZIU0_9BACT</name>
<evidence type="ECO:0000259" key="2">
    <source>
        <dbReference type="SMART" id="SM00966"/>
    </source>
</evidence>
<evidence type="ECO:0000256" key="1">
    <source>
        <dbReference type="SAM" id="MobiDB-lite"/>
    </source>
</evidence>
<reference evidence="3 4" key="1">
    <citation type="submission" date="2019-07" db="EMBL/GenBank/DDBJ databases">
        <authorList>
            <person name="Cremers G."/>
        </authorList>
    </citation>
    <scope>NUCLEOTIDE SEQUENCE [LARGE SCALE GENOMIC DNA]</scope>
</reference>
<dbReference type="SUPFAM" id="SSF89447">
    <property type="entry name" value="AbrB/MazE/MraZ-like"/>
    <property type="match status" value="1"/>
</dbReference>
<dbReference type="AlphaFoldDB" id="A0A564ZIU0"/>
<dbReference type="Proteomes" id="UP000334340">
    <property type="component" value="Unassembled WGS sequence"/>
</dbReference>
<evidence type="ECO:0000313" key="3">
    <source>
        <dbReference type="EMBL" id="VUZ85214.1"/>
    </source>
</evidence>
<accession>A0A564ZIU0</accession>
<protein>
    <submittedName>
        <fullName evidence="3">Antitoxin PemI</fullName>
    </submittedName>
</protein>
<dbReference type="InterPro" id="IPR007159">
    <property type="entry name" value="SpoVT-AbrB_dom"/>
</dbReference>
<gene>
    <name evidence="3" type="primary">pemI</name>
    <name evidence="3" type="ORF">MELA_01595</name>
</gene>
<feature type="region of interest" description="Disordered" evidence="1">
    <location>
        <begin position="66"/>
        <end position="85"/>
    </location>
</feature>
<keyword evidence="4" id="KW-1185">Reference proteome</keyword>
<feature type="domain" description="SpoVT-AbrB" evidence="2">
    <location>
        <begin position="7"/>
        <end position="52"/>
    </location>
</feature>
<organism evidence="3 4">
    <name type="scientific">Candidatus Methylomirabilis lanthanidiphila</name>
    <dbReference type="NCBI Taxonomy" id="2211376"/>
    <lineage>
        <taxon>Bacteria</taxon>
        <taxon>Candidatus Methylomirabilota</taxon>
        <taxon>Candidatus Methylomirabilia</taxon>
        <taxon>Candidatus Methylomirabilales</taxon>
        <taxon>Candidatus Methylomirabilaceae</taxon>
        <taxon>Candidatus Methylomirabilis</taxon>
    </lineage>
</organism>
<sequence>MHTTNLRKVGGSIMLAVPPALLDILRLRPGARVGIAVESGRLVVEPQKRPRYTLEELLAQCHPKAGRTKEEREWLDDKPIGGELI</sequence>
<feature type="compositionally biased region" description="Basic and acidic residues" evidence="1">
    <location>
        <begin position="67"/>
        <end position="85"/>
    </location>
</feature>
<dbReference type="SMART" id="SM00966">
    <property type="entry name" value="SpoVT_AbrB"/>
    <property type="match status" value="1"/>
</dbReference>
<evidence type="ECO:0000313" key="4">
    <source>
        <dbReference type="Proteomes" id="UP000334340"/>
    </source>
</evidence>
<dbReference type="InterPro" id="IPR037914">
    <property type="entry name" value="SpoVT-AbrB_sf"/>
</dbReference>
<proteinExistence type="predicted"/>
<dbReference type="Gene3D" id="2.10.260.10">
    <property type="match status" value="1"/>
</dbReference>
<dbReference type="GO" id="GO:0003677">
    <property type="term" value="F:DNA binding"/>
    <property type="evidence" value="ECO:0007669"/>
    <property type="project" value="InterPro"/>
</dbReference>